<evidence type="ECO:0000313" key="6">
    <source>
        <dbReference type="EMBL" id="OIR16680.1"/>
    </source>
</evidence>
<dbReference type="GO" id="GO:0071034">
    <property type="term" value="P:CUT catabolic process"/>
    <property type="evidence" value="ECO:0007669"/>
    <property type="project" value="TreeGrafter"/>
</dbReference>
<accession>A0A1J5TKG9</accession>
<dbReference type="InterPro" id="IPR026699">
    <property type="entry name" value="Exosome_RNA_bind1/RRP40/RRP4"/>
</dbReference>
<dbReference type="GO" id="GO:0003723">
    <property type="term" value="F:RNA binding"/>
    <property type="evidence" value="ECO:0007669"/>
    <property type="project" value="UniProtKB-UniRule"/>
</dbReference>
<dbReference type="Gene3D" id="2.40.50.140">
    <property type="entry name" value="Nucleic acid-binding proteins"/>
    <property type="match status" value="1"/>
</dbReference>
<dbReference type="PANTHER" id="PTHR21321">
    <property type="entry name" value="PNAS-3 RELATED"/>
    <property type="match status" value="1"/>
</dbReference>
<evidence type="ECO:0000256" key="2">
    <source>
        <dbReference type="ARBA" id="ARBA00022835"/>
    </source>
</evidence>
<dbReference type="SMART" id="SM00322">
    <property type="entry name" value="KH"/>
    <property type="match status" value="1"/>
</dbReference>
<dbReference type="Pfam" id="PF21266">
    <property type="entry name" value="S1_RRP4"/>
    <property type="match status" value="1"/>
</dbReference>
<comment type="caution">
    <text evidence="6">The sequence shown here is derived from an EMBL/GenBank/DDBJ whole genome shotgun (WGS) entry which is preliminary data.</text>
</comment>
<evidence type="ECO:0000313" key="7">
    <source>
        <dbReference type="Proteomes" id="UP000183815"/>
    </source>
</evidence>
<gene>
    <name evidence="6" type="ORF">BEU04_01250</name>
</gene>
<dbReference type="Pfam" id="PF00013">
    <property type="entry name" value="KH_1"/>
    <property type="match status" value="1"/>
</dbReference>
<feature type="domain" description="K Homology" evidence="5">
    <location>
        <begin position="91"/>
        <end position="155"/>
    </location>
</feature>
<dbReference type="InterPro" id="IPR012340">
    <property type="entry name" value="NA-bd_OB-fold"/>
</dbReference>
<dbReference type="InterPro" id="IPR004087">
    <property type="entry name" value="KH_dom"/>
</dbReference>
<dbReference type="GO" id="GO:0034475">
    <property type="term" value="P:U4 snRNA 3'-end processing"/>
    <property type="evidence" value="ECO:0007669"/>
    <property type="project" value="TreeGrafter"/>
</dbReference>
<dbReference type="GO" id="GO:0071051">
    <property type="term" value="P:poly(A)-dependent snoRNA 3'-end processing"/>
    <property type="evidence" value="ECO:0007669"/>
    <property type="project" value="TreeGrafter"/>
</dbReference>
<dbReference type="InterPro" id="IPR036612">
    <property type="entry name" value="KH_dom_type_1_sf"/>
</dbReference>
<evidence type="ECO:0000259" key="5">
    <source>
        <dbReference type="SMART" id="SM00322"/>
    </source>
</evidence>
<protein>
    <recommendedName>
        <fullName evidence="5">K Homology domain-containing protein</fullName>
    </recommendedName>
</protein>
<reference evidence="6 7" key="1">
    <citation type="submission" date="2016-08" db="EMBL/GenBank/DDBJ databases">
        <title>New Insights into Marine Group III Euryarchaeota, from dark to light.</title>
        <authorList>
            <person name="Haro-Moreno J.M."/>
            <person name="Rodriguez-Valera F."/>
            <person name="Lopez-Garcia P."/>
            <person name="Moreira D."/>
            <person name="Martin-Cuadrado A.B."/>
        </authorList>
    </citation>
    <scope>NUCLEOTIDE SEQUENCE [LARGE SCALE GENOMIC DNA]</scope>
    <source>
        <strain evidence="6">CG-Bathy1</strain>
    </source>
</reference>
<dbReference type="AlphaFoldDB" id="A0A1J5TKG9"/>
<dbReference type="SUPFAM" id="SSF50249">
    <property type="entry name" value="Nucleic acid-binding proteins"/>
    <property type="match status" value="1"/>
</dbReference>
<evidence type="ECO:0000256" key="1">
    <source>
        <dbReference type="ARBA" id="ARBA00009155"/>
    </source>
</evidence>
<dbReference type="InterPro" id="IPR048565">
    <property type="entry name" value="S1_RRP4"/>
</dbReference>
<dbReference type="InterPro" id="IPR004088">
    <property type="entry name" value="KH_dom_type_1"/>
</dbReference>
<organism evidence="6 7">
    <name type="scientific">Marine Group III euryarchaeote CG-Bathy1</name>
    <dbReference type="NCBI Taxonomy" id="1889001"/>
    <lineage>
        <taxon>Archaea</taxon>
        <taxon>Methanobacteriati</taxon>
        <taxon>Thermoplasmatota</taxon>
        <taxon>Thermoplasmata</taxon>
        <taxon>Candidatus Thermoprofundales</taxon>
    </lineage>
</organism>
<comment type="similarity">
    <text evidence="1">Belongs to the RRP4 family.</text>
</comment>
<proteinExistence type="inferred from homology"/>
<dbReference type="Proteomes" id="UP000183815">
    <property type="component" value="Unassembled WGS sequence"/>
</dbReference>
<name>A0A1J5TKG9_9ARCH</name>
<evidence type="ECO:0000256" key="4">
    <source>
        <dbReference type="PROSITE-ProRule" id="PRU00117"/>
    </source>
</evidence>
<dbReference type="GO" id="GO:0000178">
    <property type="term" value="C:exosome (RNase complex)"/>
    <property type="evidence" value="ECO:0007669"/>
    <property type="project" value="UniProtKB-KW"/>
</dbReference>
<evidence type="ECO:0000256" key="3">
    <source>
        <dbReference type="ARBA" id="ARBA00022884"/>
    </source>
</evidence>
<dbReference type="PANTHER" id="PTHR21321:SF4">
    <property type="entry name" value="EXOSOME COMPLEX COMPONENT RRP4"/>
    <property type="match status" value="1"/>
</dbReference>
<keyword evidence="2" id="KW-0271">Exosome</keyword>
<dbReference type="EMBL" id="MIYU01000012">
    <property type="protein sequence ID" value="OIR16680.1"/>
    <property type="molecule type" value="Genomic_DNA"/>
</dbReference>
<dbReference type="SUPFAM" id="SSF54791">
    <property type="entry name" value="Eukaryotic type KH-domain (KH-domain type I)"/>
    <property type="match status" value="1"/>
</dbReference>
<dbReference type="PROSITE" id="PS50084">
    <property type="entry name" value="KH_TYPE_1"/>
    <property type="match status" value="1"/>
</dbReference>
<sequence length="174" mass="19251">MSVSAMKGRYYPNVGDVVIAVCSGIGPSHWYMDINSSSDALLHFSETEWKVGIGETSKFMNIGDACIAEIFFSGTGSYQISFKKGFIGRRLYAGTIFKIECKNVSKVIGKQGANIEMIREKTNTRIQIGQNGLIWVDGSTDEIAKAMRVIKMINTEEGKIEGTEMIEKFLKGDK</sequence>
<keyword evidence="3 4" id="KW-0694">RNA-binding</keyword>
<dbReference type="Gene3D" id="3.30.1370.10">
    <property type="entry name" value="K Homology domain, type 1"/>
    <property type="match status" value="1"/>
</dbReference>
<dbReference type="GO" id="GO:0000467">
    <property type="term" value="P:exonucleolytic trimming to generate mature 3'-end of 5.8S rRNA from tricistronic rRNA transcript (SSU-rRNA, 5.8S rRNA, LSU-rRNA)"/>
    <property type="evidence" value="ECO:0007669"/>
    <property type="project" value="TreeGrafter"/>
</dbReference>